<keyword evidence="6 16" id="KW-0597">Phosphoprotein</keyword>
<evidence type="ECO:0000256" key="15">
    <source>
        <dbReference type="PROSITE-ProRule" id="PRU00110"/>
    </source>
</evidence>
<reference evidence="21" key="1">
    <citation type="submission" date="2022-02" db="EMBL/GenBank/DDBJ databases">
        <title>Vibrio sp. nov, a new bacterium isolated from seawater.</title>
        <authorList>
            <person name="Yuan Y."/>
        </authorList>
    </citation>
    <scope>NUCLEOTIDE SEQUENCE</scope>
    <source>
        <strain evidence="21">ZSDZ65</strain>
    </source>
</reference>
<feature type="modified residue" description="Phosphohistidine" evidence="15">
    <location>
        <position position="721"/>
    </location>
</feature>
<keyword evidence="5" id="KW-0997">Cell inner membrane</keyword>
<feature type="domain" description="Histidine kinase" evidence="18">
    <location>
        <begin position="223"/>
        <end position="439"/>
    </location>
</feature>
<keyword evidence="11 21" id="KW-0067">ATP-binding</keyword>
<keyword evidence="7" id="KW-0808">Transferase</keyword>
<dbReference type="GO" id="GO:0016787">
    <property type="term" value="F:hydrolase activity"/>
    <property type="evidence" value="ECO:0007669"/>
    <property type="project" value="UniProtKB-KW"/>
</dbReference>
<dbReference type="InterPro" id="IPR004358">
    <property type="entry name" value="Sig_transdc_His_kin-like_C"/>
</dbReference>
<evidence type="ECO:0000313" key="21">
    <source>
        <dbReference type="EMBL" id="MCW8346444.1"/>
    </source>
</evidence>
<comment type="subcellular location">
    <subcellularLocation>
        <location evidence="2">Cell inner membrane</location>
        <topology evidence="2">Multi-pass membrane protein</topology>
    </subcellularLocation>
</comment>
<dbReference type="PANTHER" id="PTHR43047:SF72">
    <property type="entry name" value="OSMOSENSING HISTIDINE PROTEIN KINASE SLN1"/>
    <property type="match status" value="1"/>
</dbReference>
<comment type="catalytic activity">
    <reaction evidence="1">
        <text>ATP + protein L-histidine = ADP + protein N-phospho-L-histidine.</text>
        <dbReference type="EC" id="2.7.13.3"/>
    </reaction>
</comment>
<evidence type="ECO:0000259" key="20">
    <source>
        <dbReference type="PROSITE" id="PS50894"/>
    </source>
</evidence>
<dbReference type="GO" id="GO:0005524">
    <property type="term" value="F:ATP binding"/>
    <property type="evidence" value="ECO:0007669"/>
    <property type="project" value="UniProtKB-KW"/>
</dbReference>
<dbReference type="SUPFAM" id="SSF47226">
    <property type="entry name" value="Histidine-containing phosphotransfer domain, HPT domain"/>
    <property type="match status" value="1"/>
</dbReference>
<evidence type="ECO:0000259" key="18">
    <source>
        <dbReference type="PROSITE" id="PS50109"/>
    </source>
</evidence>
<dbReference type="Gene3D" id="3.30.565.10">
    <property type="entry name" value="Histidine kinase-like ATPase, C-terminal domain"/>
    <property type="match status" value="1"/>
</dbReference>
<dbReference type="InterPro" id="IPR003661">
    <property type="entry name" value="HisK_dim/P_dom"/>
</dbReference>
<dbReference type="InterPro" id="IPR005467">
    <property type="entry name" value="His_kinase_dom"/>
</dbReference>
<evidence type="ECO:0000256" key="3">
    <source>
        <dbReference type="ARBA" id="ARBA00012438"/>
    </source>
</evidence>
<keyword evidence="4" id="KW-1003">Cell membrane</keyword>
<dbReference type="InterPro" id="IPR003594">
    <property type="entry name" value="HATPase_dom"/>
</dbReference>
<keyword evidence="8 17" id="KW-0812">Transmembrane</keyword>
<keyword evidence="13" id="KW-0902">Two-component regulatory system</keyword>
<dbReference type="Pfam" id="PF00072">
    <property type="entry name" value="Response_reg"/>
    <property type="match status" value="1"/>
</dbReference>
<dbReference type="SUPFAM" id="SSF55874">
    <property type="entry name" value="ATPase domain of HSP90 chaperone/DNA topoisomerase II/histidine kinase"/>
    <property type="match status" value="1"/>
</dbReference>
<dbReference type="Gene3D" id="1.20.120.160">
    <property type="entry name" value="HPT domain"/>
    <property type="match status" value="1"/>
</dbReference>
<dbReference type="GO" id="GO:0009927">
    <property type="term" value="F:histidine phosphotransfer kinase activity"/>
    <property type="evidence" value="ECO:0007669"/>
    <property type="project" value="TreeGrafter"/>
</dbReference>
<dbReference type="InterPro" id="IPR011006">
    <property type="entry name" value="CheY-like_superfamily"/>
</dbReference>
<dbReference type="PROSITE" id="PS50109">
    <property type="entry name" value="HIS_KIN"/>
    <property type="match status" value="1"/>
</dbReference>
<dbReference type="CDD" id="cd16922">
    <property type="entry name" value="HATPase_EvgS-ArcB-TorS-like"/>
    <property type="match status" value="1"/>
</dbReference>
<proteinExistence type="predicted"/>
<dbReference type="PROSITE" id="PS50110">
    <property type="entry name" value="RESPONSE_REGULATORY"/>
    <property type="match status" value="1"/>
</dbReference>
<evidence type="ECO:0000256" key="8">
    <source>
        <dbReference type="ARBA" id="ARBA00022692"/>
    </source>
</evidence>
<dbReference type="PANTHER" id="PTHR43047">
    <property type="entry name" value="TWO-COMPONENT HISTIDINE PROTEIN KINASE"/>
    <property type="match status" value="1"/>
</dbReference>
<evidence type="ECO:0000256" key="10">
    <source>
        <dbReference type="ARBA" id="ARBA00022801"/>
    </source>
</evidence>
<dbReference type="InterPro" id="IPR036890">
    <property type="entry name" value="HATPase_C_sf"/>
</dbReference>
<dbReference type="SMART" id="SM00388">
    <property type="entry name" value="HisKA"/>
    <property type="match status" value="1"/>
</dbReference>
<evidence type="ECO:0000256" key="2">
    <source>
        <dbReference type="ARBA" id="ARBA00004429"/>
    </source>
</evidence>
<evidence type="ECO:0000313" key="22">
    <source>
        <dbReference type="Proteomes" id="UP001155587"/>
    </source>
</evidence>
<sequence length="779" mass="87663">MRKFFDSFSGLVLFVTSLFLSVGYAFVDADFGMGDLSGSGLNKMNNILLLEHDQPSLSSLIREGFKMYTLVGWTTILASSVALMIFMFKSYSRFKQRVFDSSNWSASIISQLPSLIILEDDSEIGVSNCPYYSSCLKLGGCHIQQQITEQEDSIHKLRTKNIKECKFGFVDKIRVTKRIIPNSNKMLTIVDDVSSEYEQRAALEQAHELAKQAVQSRDRFLATMSHELRTPIASMIGLLELLSFESSSIADDYKIKSLTSSAKNLQLLVNDILDYSKLDSQGISLVEGYVSYTDLLGDLVRLHETSARERGLVFETEWSRNDIEYILIDDLRLGQIVNNILSNAVKFTEQGKILVKVSVTEHDISISITDTGIGISSDKLEFIYDPFRQADDSIERQYGGTGLGLTIVNKLINLMAGYISIDSIEGKGTNVTVSLPIKSYKQKKTKLCFDYSGKDPLVRHWFKSCPSQDNCMKIVDSLDDVTMSDDKDELILINNDRIGMGFNKESGIWEISTEPFYPDLFYKCKEKLSTSSSGIKKEGVHSLCGLKVLIAEDNPINQYMLSEQMELLDIETVIVSNGIEAKKELQNNGADYDMLITDVHMPKMDGISLVHWVKKNLTSFENKPILGCTAEHSKSLKARMHEFDDVILKPFEVKKLFDVISNNRYKYKAHKEKDNKIASYISTLSTEQRTYLHKIFCETMTSDLSLLELAIDIKEIRKLAHKIKGGSNSIGESEIGEVAGLLESRCLESISVEEVIESKDVLVKVLSNRLQEIGYSDDV</sequence>
<evidence type="ECO:0000256" key="7">
    <source>
        <dbReference type="ARBA" id="ARBA00022679"/>
    </source>
</evidence>
<dbReference type="PROSITE" id="PS50894">
    <property type="entry name" value="HPT"/>
    <property type="match status" value="1"/>
</dbReference>
<dbReference type="EMBL" id="JAKRRY010000011">
    <property type="protein sequence ID" value="MCW8346444.1"/>
    <property type="molecule type" value="Genomic_DNA"/>
</dbReference>
<evidence type="ECO:0000256" key="6">
    <source>
        <dbReference type="ARBA" id="ARBA00022553"/>
    </source>
</evidence>
<feature type="transmembrane region" description="Helical" evidence="17">
    <location>
        <begin position="67"/>
        <end position="88"/>
    </location>
</feature>
<evidence type="ECO:0000259" key="19">
    <source>
        <dbReference type="PROSITE" id="PS50110"/>
    </source>
</evidence>
<dbReference type="SMART" id="SM00448">
    <property type="entry name" value="REC"/>
    <property type="match status" value="1"/>
</dbReference>
<evidence type="ECO:0000256" key="1">
    <source>
        <dbReference type="ARBA" id="ARBA00000085"/>
    </source>
</evidence>
<feature type="domain" description="Response regulatory" evidence="19">
    <location>
        <begin position="547"/>
        <end position="664"/>
    </location>
</feature>
<evidence type="ECO:0000256" key="14">
    <source>
        <dbReference type="ARBA" id="ARBA00023136"/>
    </source>
</evidence>
<dbReference type="FunFam" id="3.30.565.10:FF:000010">
    <property type="entry name" value="Sensor histidine kinase RcsC"/>
    <property type="match status" value="1"/>
</dbReference>
<keyword evidence="14 17" id="KW-0472">Membrane</keyword>
<evidence type="ECO:0000256" key="12">
    <source>
        <dbReference type="ARBA" id="ARBA00022989"/>
    </source>
</evidence>
<feature type="domain" description="HPt" evidence="20">
    <location>
        <begin position="673"/>
        <end position="773"/>
    </location>
</feature>
<evidence type="ECO:0000256" key="16">
    <source>
        <dbReference type="PROSITE-ProRule" id="PRU00169"/>
    </source>
</evidence>
<dbReference type="InterPro" id="IPR036641">
    <property type="entry name" value="HPT_dom_sf"/>
</dbReference>
<dbReference type="EC" id="2.7.13.3" evidence="3"/>
<comment type="caution">
    <text evidence="21">The sequence shown here is derived from an EMBL/GenBank/DDBJ whole genome shotgun (WGS) entry which is preliminary data.</text>
</comment>
<dbReference type="GO" id="GO:0000155">
    <property type="term" value="F:phosphorelay sensor kinase activity"/>
    <property type="evidence" value="ECO:0007669"/>
    <property type="project" value="InterPro"/>
</dbReference>
<keyword evidence="9" id="KW-0418">Kinase</keyword>
<keyword evidence="11 21" id="KW-0547">Nucleotide-binding</keyword>
<gene>
    <name evidence="21" type="ORF">MD535_10570</name>
</gene>
<evidence type="ECO:0000256" key="4">
    <source>
        <dbReference type="ARBA" id="ARBA00022475"/>
    </source>
</evidence>
<evidence type="ECO:0000256" key="9">
    <source>
        <dbReference type="ARBA" id="ARBA00022777"/>
    </source>
</evidence>
<dbReference type="SMART" id="SM00387">
    <property type="entry name" value="HATPase_c"/>
    <property type="match status" value="1"/>
</dbReference>
<dbReference type="Pfam" id="PF00512">
    <property type="entry name" value="HisKA"/>
    <property type="match status" value="1"/>
</dbReference>
<evidence type="ECO:0000256" key="17">
    <source>
        <dbReference type="SAM" id="Phobius"/>
    </source>
</evidence>
<organism evidence="21 22">
    <name type="scientific">Vibrio qingdaonensis</name>
    <dbReference type="NCBI Taxonomy" id="2829491"/>
    <lineage>
        <taxon>Bacteria</taxon>
        <taxon>Pseudomonadati</taxon>
        <taxon>Pseudomonadota</taxon>
        <taxon>Gammaproteobacteria</taxon>
        <taxon>Vibrionales</taxon>
        <taxon>Vibrionaceae</taxon>
        <taxon>Vibrio</taxon>
    </lineage>
</organism>
<dbReference type="InterPro" id="IPR008207">
    <property type="entry name" value="Sig_transdc_His_kin_Hpt_dom"/>
</dbReference>
<dbReference type="PRINTS" id="PR00344">
    <property type="entry name" value="BCTRLSENSOR"/>
</dbReference>
<evidence type="ECO:0000256" key="11">
    <source>
        <dbReference type="ARBA" id="ARBA00022840"/>
    </source>
</evidence>
<protein>
    <recommendedName>
        <fullName evidence="3">histidine kinase</fullName>
        <ecNumber evidence="3">2.7.13.3</ecNumber>
    </recommendedName>
</protein>
<dbReference type="CDD" id="cd00082">
    <property type="entry name" value="HisKA"/>
    <property type="match status" value="1"/>
</dbReference>
<keyword evidence="10" id="KW-0378">Hydrolase</keyword>
<dbReference type="SUPFAM" id="SSF47384">
    <property type="entry name" value="Homodimeric domain of signal transducing histidine kinase"/>
    <property type="match status" value="1"/>
</dbReference>
<dbReference type="SUPFAM" id="SSF52172">
    <property type="entry name" value="CheY-like"/>
    <property type="match status" value="1"/>
</dbReference>
<evidence type="ECO:0000256" key="13">
    <source>
        <dbReference type="ARBA" id="ARBA00023012"/>
    </source>
</evidence>
<dbReference type="Pfam" id="PF01627">
    <property type="entry name" value="Hpt"/>
    <property type="match status" value="1"/>
</dbReference>
<dbReference type="CDD" id="cd17546">
    <property type="entry name" value="REC_hyHK_CKI1_RcsC-like"/>
    <property type="match status" value="1"/>
</dbReference>
<keyword evidence="12 17" id="KW-1133">Transmembrane helix</keyword>
<dbReference type="GO" id="GO:0005886">
    <property type="term" value="C:plasma membrane"/>
    <property type="evidence" value="ECO:0007669"/>
    <property type="project" value="UniProtKB-SubCell"/>
</dbReference>
<dbReference type="Proteomes" id="UP001155587">
    <property type="component" value="Unassembled WGS sequence"/>
</dbReference>
<name>A0A9X3HWN2_9VIBR</name>
<dbReference type="Gene3D" id="1.10.287.130">
    <property type="match status" value="1"/>
</dbReference>
<dbReference type="RefSeq" id="WP_265675000.1">
    <property type="nucleotide sequence ID" value="NZ_JAKRRY010000011.1"/>
</dbReference>
<accession>A0A9X3HWN2</accession>
<evidence type="ECO:0000256" key="5">
    <source>
        <dbReference type="ARBA" id="ARBA00022519"/>
    </source>
</evidence>
<keyword evidence="22" id="KW-1185">Reference proteome</keyword>
<dbReference type="Gene3D" id="3.40.50.2300">
    <property type="match status" value="1"/>
</dbReference>
<dbReference type="CDD" id="cd00088">
    <property type="entry name" value="HPT"/>
    <property type="match status" value="1"/>
</dbReference>
<dbReference type="Pfam" id="PF02518">
    <property type="entry name" value="HATPase_c"/>
    <property type="match status" value="1"/>
</dbReference>
<dbReference type="InterPro" id="IPR001789">
    <property type="entry name" value="Sig_transdc_resp-reg_receiver"/>
</dbReference>
<feature type="modified residue" description="4-aspartylphosphate" evidence="16">
    <location>
        <position position="598"/>
    </location>
</feature>
<dbReference type="AlphaFoldDB" id="A0A9X3HWN2"/>
<dbReference type="InterPro" id="IPR036097">
    <property type="entry name" value="HisK_dim/P_sf"/>
</dbReference>